<name>A0A4Q9R7M0_9GAMM</name>
<feature type="transmembrane region" description="Helical" evidence="2">
    <location>
        <begin position="197"/>
        <end position="223"/>
    </location>
</feature>
<organism evidence="3 4">
    <name type="scientific">Stutzerimonas kirkiae</name>
    <dbReference type="NCBI Taxonomy" id="2211392"/>
    <lineage>
        <taxon>Bacteria</taxon>
        <taxon>Pseudomonadati</taxon>
        <taxon>Pseudomonadota</taxon>
        <taxon>Gammaproteobacteria</taxon>
        <taxon>Pseudomonadales</taxon>
        <taxon>Pseudomonadaceae</taxon>
        <taxon>Stutzerimonas</taxon>
    </lineage>
</organism>
<protein>
    <submittedName>
        <fullName evidence="3">Peptidase</fullName>
    </submittedName>
</protein>
<feature type="transmembrane region" description="Helical" evidence="2">
    <location>
        <begin position="435"/>
        <end position="453"/>
    </location>
</feature>
<evidence type="ECO:0000256" key="1">
    <source>
        <dbReference type="SAM" id="MobiDB-lite"/>
    </source>
</evidence>
<proteinExistence type="predicted"/>
<sequence length="549" mass="61640">MKDGFRQSMAWLHTWSGLVVGWVLFFVFVTGTAGYFDNEIDRWMRPELPLPERVGAIDRDGMLARSLARLAQVAPNAKEWRITLPHQSMAPREPLGLSIDWEDLPERGRGLGLRGGEQLAPHSGALRAEVEPRATGGGWQLYVMHYRLHYLDYTTAIRLVGICTMLMLLAIFTGVITHKKIFKDFFTFRPGKGQRSWLDAHNISSVMALPFFVMITYTGLVFFPMQYLPVAFQQVYQGQTNRFYDELFDSDKLYQAVTAPTTNLDALVAHGERLWGEGMVAGISLRHEQGQPLSVDVRRVRGGQVDFYDPQVLRYHAHSGEALEIEEIAKPALKARSVLIALHLGLFADAWLRWLYFLSGLLGCAMIATGLVLWTVKRRNRHLKRGEESSRFDAFGLRLVEVLNVGTIAGLPFAVVMYFWANRLLPLNMAARAEWEVHCLFIAWGWVFLYATLRPLKKAWVESLWMAAAACVLIPPLNLLTSDRHLGVSIPHGDWALAGVDLSMLAFAALFAGLALKLKRKWQYSEQPGGQGAAVGGATRQRQSEASAS</sequence>
<feature type="transmembrane region" description="Helical" evidence="2">
    <location>
        <begin position="460"/>
        <end position="480"/>
    </location>
</feature>
<keyword evidence="2" id="KW-0472">Membrane</keyword>
<reference evidence="3 4" key="1">
    <citation type="submission" date="2018-06" db="EMBL/GenBank/DDBJ databases">
        <title>Three novel Pseudomonas species isolated from symptomatic oak.</title>
        <authorList>
            <person name="Bueno-Gonzalez V."/>
            <person name="Brady C."/>
        </authorList>
    </citation>
    <scope>NUCLEOTIDE SEQUENCE [LARGE SCALE GENOMIC DNA]</scope>
    <source>
        <strain evidence="3 4">P17C</strain>
    </source>
</reference>
<feature type="region of interest" description="Disordered" evidence="1">
    <location>
        <begin position="527"/>
        <end position="549"/>
    </location>
</feature>
<keyword evidence="4" id="KW-1185">Reference proteome</keyword>
<accession>A0A4Q9R7M0</accession>
<keyword evidence="2" id="KW-1133">Transmembrane helix</keyword>
<dbReference type="InterPro" id="IPR005625">
    <property type="entry name" value="PepSY-ass_TM"/>
</dbReference>
<dbReference type="OrthoDB" id="9776609at2"/>
<evidence type="ECO:0000313" key="3">
    <source>
        <dbReference type="EMBL" id="TBU96575.1"/>
    </source>
</evidence>
<dbReference type="RefSeq" id="WP_131184580.1">
    <property type="nucleotide sequence ID" value="NZ_QJUO01000015.1"/>
</dbReference>
<keyword evidence="2" id="KW-0812">Transmembrane</keyword>
<feature type="transmembrane region" description="Helical" evidence="2">
    <location>
        <begin position="12"/>
        <end position="36"/>
    </location>
</feature>
<dbReference type="EMBL" id="QJUP01000012">
    <property type="protein sequence ID" value="TBU96575.1"/>
    <property type="molecule type" value="Genomic_DNA"/>
</dbReference>
<dbReference type="PANTHER" id="PTHR34219:SF4">
    <property type="entry name" value="PEPSY DOMAIN-CONTAINING PROTEIN"/>
    <property type="match status" value="1"/>
</dbReference>
<feature type="transmembrane region" description="Helical" evidence="2">
    <location>
        <begin position="354"/>
        <end position="376"/>
    </location>
</feature>
<dbReference type="Pfam" id="PF03929">
    <property type="entry name" value="PepSY_TM"/>
    <property type="match status" value="1"/>
</dbReference>
<evidence type="ECO:0000256" key="2">
    <source>
        <dbReference type="SAM" id="Phobius"/>
    </source>
</evidence>
<feature type="compositionally biased region" description="Polar residues" evidence="1">
    <location>
        <begin position="540"/>
        <end position="549"/>
    </location>
</feature>
<evidence type="ECO:0000313" key="4">
    <source>
        <dbReference type="Proteomes" id="UP000292639"/>
    </source>
</evidence>
<comment type="caution">
    <text evidence="3">The sequence shown here is derived from an EMBL/GenBank/DDBJ whole genome shotgun (WGS) entry which is preliminary data.</text>
</comment>
<dbReference type="Proteomes" id="UP000292639">
    <property type="component" value="Unassembled WGS sequence"/>
</dbReference>
<gene>
    <name evidence="3" type="ORF">DNJ96_10555</name>
</gene>
<feature type="transmembrane region" description="Helical" evidence="2">
    <location>
        <begin position="397"/>
        <end position="420"/>
    </location>
</feature>
<feature type="transmembrane region" description="Helical" evidence="2">
    <location>
        <begin position="495"/>
        <end position="516"/>
    </location>
</feature>
<dbReference type="AlphaFoldDB" id="A0A4Q9R7M0"/>
<feature type="transmembrane region" description="Helical" evidence="2">
    <location>
        <begin position="156"/>
        <end position="176"/>
    </location>
</feature>
<dbReference type="PANTHER" id="PTHR34219">
    <property type="entry name" value="IRON-REGULATED INNER MEMBRANE PROTEIN-RELATED"/>
    <property type="match status" value="1"/>
</dbReference>